<reference evidence="9" key="1">
    <citation type="journal article" date="2020" name="G3 (Bethesda)">
        <title>High-Quality Assemblies for Three Invasive Social Wasps from the &lt;i&gt;Vespula&lt;/i&gt; Genus.</title>
        <authorList>
            <person name="Harrop T.W.R."/>
            <person name="Guhlin J."/>
            <person name="McLaughlin G.M."/>
            <person name="Permina E."/>
            <person name="Stockwell P."/>
            <person name="Gilligan J."/>
            <person name="Le Lec M.F."/>
            <person name="Gruber M.A.M."/>
            <person name="Quinn O."/>
            <person name="Lovegrove M."/>
            <person name="Duncan E.J."/>
            <person name="Remnant E.J."/>
            <person name="Van Eeckhoven J."/>
            <person name="Graham B."/>
            <person name="Knapp R.A."/>
            <person name="Langford K.W."/>
            <person name="Kronenberg Z."/>
            <person name="Press M.O."/>
            <person name="Eacker S.M."/>
            <person name="Wilson-Rankin E.E."/>
            <person name="Purcell J."/>
            <person name="Lester P.J."/>
            <person name="Dearden P.K."/>
        </authorList>
    </citation>
    <scope>NUCLEOTIDE SEQUENCE</scope>
    <source>
        <strain evidence="9">Linc-1</strain>
    </source>
</reference>
<dbReference type="AlphaFoldDB" id="A0A834KZ85"/>
<accession>A0A834KZ85</accession>
<evidence type="ECO:0000256" key="3">
    <source>
        <dbReference type="ARBA" id="ARBA00022692"/>
    </source>
</evidence>
<evidence type="ECO:0000313" key="10">
    <source>
        <dbReference type="Proteomes" id="UP000617340"/>
    </source>
</evidence>
<dbReference type="GO" id="GO:0007635">
    <property type="term" value="P:chemosensory behavior"/>
    <property type="evidence" value="ECO:0007669"/>
    <property type="project" value="TreeGrafter"/>
</dbReference>
<keyword evidence="6" id="KW-0675">Receptor</keyword>
<evidence type="ECO:0000256" key="1">
    <source>
        <dbReference type="ARBA" id="ARBA00004651"/>
    </source>
</evidence>
<evidence type="ECO:0000256" key="5">
    <source>
        <dbReference type="ARBA" id="ARBA00023136"/>
    </source>
</evidence>
<evidence type="ECO:0000256" key="4">
    <source>
        <dbReference type="ARBA" id="ARBA00022989"/>
    </source>
</evidence>
<evidence type="ECO:0000256" key="2">
    <source>
        <dbReference type="ARBA" id="ARBA00022475"/>
    </source>
</evidence>
<keyword evidence="4 8" id="KW-1133">Transmembrane helix</keyword>
<sequence length="287" mass="33777">MITDFTIIFWIRYVKILFGQLNAVLQNMLTTTIDSPQHKRVLRMKDNWEDDSSLSTIYRTYKANENLKKLKRVKQIHLELIKCAGIINEAYGLQILMSMSSSVFIIILFLYSLYSMGITNKYDNWMKDSFGQIYWIFCFFFKIFAINNICERTMTEKHILISVILLYAANTGDILYELYEPSTSRKFRDEIHDVIYQLVQNRLKFTACGFYDIDHTFIYTIRDFTLQLIQNPLSFTICGFFDLDYTLIRSVIATVITYLVILIQMGNIPSEFIVENSTLITNDPREI</sequence>
<protein>
    <recommendedName>
        <fullName evidence="11">Gustatory receptor</fullName>
    </recommendedName>
</protein>
<dbReference type="GO" id="GO:0030425">
    <property type="term" value="C:dendrite"/>
    <property type="evidence" value="ECO:0007669"/>
    <property type="project" value="TreeGrafter"/>
</dbReference>
<name>A0A834KZ85_VESGE</name>
<evidence type="ECO:0000256" key="8">
    <source>
        <dbReference type="SAM" id="Phobius"/>
    </source>
</evidence>
<dbReference type="GO" id="GO:0008049">
    <property type="term" value="P:male courtship behavior"/>
    <property type="evidence" value="ECO:0007669"/>
    <property type="project" value="TreeGrafter"/>
</dbReference>
<dbReference type="GO" id="GO:0007165">
    <property type="term" value="P:signal transduction"/>
    <property type="evidence" value="ECO:0007669"/>
    <property type="project" value="UniProtKB-KW"/>
</dbReference>
<evidence type="ECO:0000256" key="7">
    <source>
        <dbReference type="ARBA" id="ARBA00023224"/>
    </source>
</evidence>
<dbReference type="GO" id="GO:0030424">
    <property type="term" value="C:axon"/>
    <property type="evidence" value="ECO:0007669"/>
    <property type="project" value="TreeGrafter"/>
</dbReference>
<evidence type="ECO:0000313" key="9">
    <source>
        <dbReference type="EMBL" id="KAF7413834.1"/>
    </source>
</evidence>
<comment type="subcellular location">
    <subcellularLocation>
        <location evidence="1">Cell membrane</location>
        <topology evidence="1">Multi-pass membrane protein</topology>
    </subcellularLocation>
</comment>
<comment type="caution">
    <text evidence="9">The sequence shown here is derived from an EMBL/GenBank/DDBJ whole genome shotgun (WGS) entry which is preliminary data.</text>
</comment>
<dbReference type="PANTHER" id="PTHR21143:SF133">
    <property type="entry name" value="GUSTATORY AND PHEROMONE RECEPTOR 32A-RELATED"/>
    <property type="match status" value="1"/>
</dbReference>
<keyword evidence="10" id="KW-1185">Reference proteome</keyword>
<dbReference type="Proteomes" id="UP000617340">
    <property type="component" value="Unassembled WGS sequence"/>
</dbReference>
<dbReference type="GO" id="GO:0005886">
    <property type="term" value="C:plasma membrane"/>
    <property type="evidence" value="ECO:0007669"/>
    <property type="project" value="UniProtKB-SubCell"/>
</dbReference>
<dbReference type="GO" id="GO:0043025">
    <property type="term" value="C:neuronal cell body"/>
    <property type="evidence" value="ECO:0007669"/>
    <property type="project" value="TreeGrafter"/>
</dbReference>
<keyword evidence="3 8" id="KW-0812">Transmembrane</keyword>
<dbReference type="Pfam" id="PF08395">
    <property type="entry name" value="7tm_7"/>
    <property type="match status" value="1"/>
</dbReference>
<organism evidence="9 10">
    <name type="scientific">Vespula germanica</name>
    <name type="common">German yellow jacket</name>
    <name type="synonym">Paravespula germanica</name>
    <dbReference type="NCBI Taxonomy" id="30212"/>
    <lineage>
        <taxon>Eukaryota</taxon>
        <taxon>Metazoa</taxon>
        <taxon>Ecdysozoa</taxon>
        <taxon>Arthropoda</taxon>
        <taxon>Hexapoda</taxon>
        <taxon>Insecta</taxon>
        <taxon>Pterygota</taxon>
        <taxon>Neoptera</taxon>
        <taxon>Endopterygota</taxon>
        <taxon>Hymenoptera</taxon>
        <taxon>Apocrita</taxon>
        <taxon>Aculeata</taxon>
        <taxon>Vespoidea</taxon>
        <taxon>Vespidae</taxon>
        <taxon>Vespinae</taxon>
        <taxon>Vespula</taxon>
    </lineage>
</organism>
<feature type="transmembrane region" description="Helical" evidence="8">
    <location>
        <begin position="245"/>
        <end position="263"/>
    </location>
</feature>
<feature type="transmembrane region" description="Helical" evidence="8">
    <location>
        <begin position="91"/>
        <end position="113"/>
    </location>
</feature>
<evidence type="ECO:0000256" key="6">
    <source>
        <dbReference type="ARBA" id="ARBA00023170"/>
    </source>
</evidence>
<feature type="transmembrane region" description="Helical" evidence="8">
    <location>
        <begin position="133"/>
        <end position="150"/>
    </location>
</feature>
<dbReference type="PANTHER" id="PTHR21143">
    <property type="entry name" value="INVERTEBRATE GUSTATORY RECEPTOR"/>
    <property type="match status" value="1"/>
</dbReference>
<dbReference type="EMBL" id="JACSDZ010000002">
    <property type="protein sequence ID" value="KAF7413834.1"/>
    <property type="molecule type" value="Genomic_DNA"/>
</dbReference>
<keyword evidence="7" id="KW-0807">Transducer</keyword>
<dbReference type="InterPro" id="IPR013604">
    <property type="entry name" value="7TM_chemorcpt"/>
</dbReference>
<dbReference type="GO" id="GO:0050909">
    <property type="term" value="P:sensory perception of taste"/>
    <property type="evidence" value="ECO:0007669"/>
    <property type="project" value="InterPro"/>
</dbReference>
<evidence type="ECO:0008006" key="11">
    <source>
        <dbReference type="Google" id="ProtNLM"/>
    </source>
</evidence>
<keyword evidence="5 8" id="KW-0472">Membrane</keyword>
<gene>
    <name evidence="9" type="ORF">HZH68_002323</name>
</gene>
<keyword evidence="2" id="KW-1003">Cell membrane</keyword>
<proteinExistence type="predicted"/>